<evidence type="ECO:0000313" key="1">
    <source>
        <dbReference type="EMBL" id="ONK66950.1"/>
    </source>
</evidence>
<name>A0A5P1ESC4_ASPOF</name>
<dbReference type="AlphaFoldDB" id="A0A5P1ESC4"/>
<reference evidence="2" key="1">
    <citation type="journal article" date="2017" name="Nat. Commun.">
        <title>The asparagus genome sheds light on the origin and evolution of a young Y chromosome.</title>
        <authorList>
            <person name="Harkess A."/>
            <person name="Zhou J."/>
            <person name="Xu C."/>
            <person name="Bowers J.E."/>
            <person name="Van der Hulst R."/>
            <person name="Ayyampalayam S."/>
            <person name="Mercati F."/>
            <person name="Riccardi P."/>
            <person name="McKain M.R."/>
            <person name="Kakrana A."/>
            <person name="Tang H."/>
            <person name="Ray J."/>
            <person name="Groenendijk J."/>
            <person name="Arikit S."/>
            <person name="Mathioni S.M."/>
            <person name="Nakano M."/>
            <person name="Shan H."/>
            <person name="Telgmann-Rauber A."/>
            <person name="Kanno A."/>
            <person name="Yue Z."/>
            <person name="Chen H."/>
            <person name="Li W."/>
            <person name="Chen Y."/>
            <person name="Xu X."/>
            <person name="Zhang Y."/>
            <person name="Luo S."/>
            <person name="Chen H."/>
            <person name="Gao J."/>
            <person name="Mao Z."/>
            <person name="Pires J.C."/>
            <person name="Luo M."/>
            <person name="Kudrna D."/>
            <person name="Wing R.A."/>
            <person name="Meyers B.C."/>
            <person name="Yi K."/>
            <person name="Kong H."/>
            <person name="Lavrijsen P."/>
            <person name="Sunseri F."/>
            <person name="Falavigna A."/>
            <person name="Ye Y."/>
            <person name="Leebens-Mack J.H."/>
            <person name="Chen G."/>
        </authorList>
    </citation>
    <scope>NUCLEOTIDE SEQUENCE [LARGE SCALE GENOMIC DNA]</scope>
    <source>
        <strain evidence="2">cv. DH0086</strain>
    </source>
</reference>
<protein>
    <submittedName>
        <fullName evidence="1">Uncharacterized protein</fullName>
    </submittedName>
</protein>
<sequence length="208" mass="22255">MTRLETSLQNTLVARPHKIGPLTTVGPDRQKAATVTTMLNPSAPVLAPVELSLPMKDAGGECIVDRGHVHYCAHWEVDVLALEVDATDMSISDDVLSFMAGTHGGVTLRVIQSLLPFVAKDAGGECIVDRGHVHYCAHWEVDVLALEVDATDMSISDDVLSFMAGTHGGVTLRVIQSLLPFVAVSTINSTGDVTYSAIFKLFVGILIF</sequence>
<accession>A0A5P1ESC4</accession>
<dbReference type="Proteomes" id="UP000243459">
    <property type="component" value="Chromosome 6"/>
</dbReference>
<dbReference type="EMBL" id="CM007386">
    <property type="protein sequence ID" value="ONK66950.1"/>
    <property type="molecule type" value="Genomic_DNA"/>
</dbReference>
<gene>
    <name evidence="1" type="ORF">A4U43_C06F13890</name>
</gene>
<evidence type="ECO:0000313" key="2">
    <source>
        <dbReference type="Proteomes" id="UP000243459"/>
    </source>
</evidence>
<organism evidence="1 2">
    <name type="scientific">Asparagus officinalis</name>
    <name type="common">Garden asparagus</name>
    <dbReference type="NCBI Taxonomy" id="4686"/>
    <lineage>
        <taxon>Eukaryota</taxon>
        <taxon>Viridiplantae</taxon>
        <taxon>Streptophyta</taxon>
        <taxon>Embryophyta</taxon>
        <taxon>Tracheophyta</taxon>
        <taxon>Spermatophyta</taxon>
        <taxon>Magnoliopsida</taxon>
        <taxon>Liliopsida</taxon>
        <taxon>Asparagales</taxon>
        <taxon>Asparagaceae</taxon>
        <taxon>Asparagoideae</taxon>
        <taxon>Asparagus</taxon>
    </lineage>
</organism>
<keyword evidence="2" id="KW-1185">Reference proteome</keyword>
<dbReference type="Gramene" id="ONK66950">
    <property type="protein sequence ID" value="ONK66950"/>
    <property type="gene ID" value="A4U43_C06F13890"/>
</dbReference>
<proteinExistence type="predicted"/>